<comment type="subcellular location">
    <subcellularLocation>
        <location evidence="1">Virion</location>
    </subcellularLocation>
</comment>
<dbReference type="NCBIfam" id="TIGR01554">
    <property type="entry name" value="major_cap_HK97"/>
    <property type="match status" value="1"/>
</dbReference>
<dbReference type="EMBL" id="JADOGI010000083">
    <property type="protein sequence ID" value="MBF8189122.1"/>
    <property type="molecule type" value="Genomic_DNA"/>
</dbReference>
<gene>
    <name evidence="3" type="ORF">ITP53_26000</name>
</gene>
<dbReference type="AlphaFoldDB" id="A0A931AH94"/>
<accession>A0A931AH94</accession>
<dbReference type="Proteomes" id="UP000605361">
    <property type="component" value="Unassembled WGS sequence"/>
</dbReference>
<evidence type="ECO:0000259" key="2">
    <source>
        <dbReference type="Pfam" id="PF05065"/>
    </source>
</evidence>
<keyword evidence="4" id="KW-1185">Reference proteome</keyword>
<comment type="caution">
    <text evidence="3">The sequence shown here is derived from an EMBL/GenBank/DDBJ whole genome shotgun (WGS) entry which is preliminary data.</text>
</comment>
<dbReference type="Pfam" id="PF05065">
    <property type="entry name" value="Phage_capsid"/>
    <property type="match status" value="1"/>
</dbReference>
<dbReference type="InterPro" id="IPR024455">
    <property type="entry name" value="Phage_capsid"/>
</dbReference>
<protein>
    <submittedName>
        <fullName evidence="3">Phage major capsid protein</fullName>
    </submittedName>
</protein>
<feature type="domain" description="Phage capsid-like C-terminal" evidence="2">
    <location>
        <begin position="140"/>
        <end position="373"/>
    </location>
</feature>
<evidence type="ECO:0000313" key="3">
    <source>
        <dbReference type="EMBL" id="MBF8189122.1"/>
    </source>
</evidence>
<dbReference type="SUPFAM" id="SSF56563">
    <property type="entry name" value="Major capsid protein gp5"/>
    <property type="match status" value="1"/>
</dbReference>
<reference evidence="3" key="1">
    <citation type="submission" date="2020-11" db="EMBL/GenBank/DDBJ databases">
        <title>Whole-genome analyses of Nonomuraea sp. K274.</title>
        <authorList>
            <person name="Veyisoglu A."/>
        </authorList>
    </citation>
    <scope>NUCLEOTIDE SEQUENCE</scope>
    <source>
        <strain evidence="3">K274</strain>
    </source>
</reference>
<sequence>MTNPYLKKLRGQYDSLKVSMEGLQTRAADEGRDLSEDELRSVKDQSATAKGLAEQIESLTEIENRNRKVAELATAAEGTEQTRALGITATDRDPGHYRKDGGHSFFGDLYRARSLGDDVASDRLTQHNRALSTGTNGPGIVPPKWMTDEFAALPYQGRALANVVRNIPLGSDARPITLPKQTAGTAVGGQVGDAENGAIVSTDAWDSDVDTIVPKAVAGAQLVSRQMLDMSSPAVDILIYGDLLAAYNKEIENKLGVALLGVGTPLTATQAQFIAHASTGGTFAPDLVVRAGVAVRSARHQAANILAMTPDRYGEFLMLKDSTGRPLITDGSEGPMNVVGVGSVNVDGRIKGFGVVVSAGMDDATANQDSFSVFHSPDVLLFESNLLRFRYDEPNGPESVKLGIWRYAAVAVRQGTRAVKNVEIDTTPAG</sequence>
<organism evidence="3 4">
    <name type="scientific">Nonomuraea cypriaca</name>
    <dbReference type="NCBI Taxonomy" id="1187855"/>
    <lineage>
        <taxon>Bacteria</taxon>
        <taxon>Bacillati</taxon>
        <taxon>Actinomycetota</taxon>
        <taxon>Actinomycetes</taxon>
        <taxon>Streptosporangiales</taxon>
        <taxon>Streptosporangiaceae</taxon>
        <taxon>Nonomuraea</taxon>
    </lineage>
</organism>
<dbReference type="RefSeq" id="WP_195898063.1">
    <property type="nucleotide sequence ID" value="NZ_JADOGI010000083.1"/>
</dbReference>
<evidence type="ECO:0000313" key="4">
    <source>
        <dbReference type="Proteomes" id="UP000605361"/>
    </source>
</evidence>
<name>A0A931AH94_9ACTN</name>
<proteinExistence type="predicted"/>
<evidence type="ECO:0000256" key="1">
    <source>
        <dbReference type="ARBA" id="ARBA00004328"/>
    </source>
</evidence>
<dbReference type="InterPro" id="IPR054612">
    <property type="entry name" value="Phage_capsid-like_C"/>
</dbReference>